<evidence type="ECO:0000313" key="8">
    <source>
        <dbReference type="EMBL" id="CCD24205.1"/>
    </source>
</evidence>
<dbReference type="AlphaFoldDB" id="G0W8U4"/>
<keyword evidence="5 7" id="KW-1133">Transmembrane helix</keyword>
<evidence type="ECO:0000256" key="7">
    <source>
        <dbReference type="RuleBase" id="RU363059"/>
    </source>
</evidence>
<comment type="similarity">
    <text evidence="2 7">Belongs to the derlin family.</text>
</comment>
<protein>
    <recommendedName>
        <fullName evidence="7">Derlin</fullName>
    </recommendedName>
</protein>
<evidence type="ECO:0000256" key="6">
    <source>
        <dbReference type="ARBA" id="ARBA00023136"/>
    </source>
</evidence>
<proteinExistence type="inferred from homology"/>
<dbReference type="GO" id="GO:0000839">
    <property type="term" value="C:Hrd1p ubiquitin ligase ERAD-L complex"/>
    <property type="evidence" value="ECO:0007669"/>
    <property type="project" value="EnsemblFungi"/>
</dbReference>
<dbReference type="RefSeq" id="XP_003669448.1">
    <property type="nucleotide sequence ID" value="XM_003669400.1"/>
</dbReference>
<dbReference type="HOGENOM" id="CLU_1256224_0_0_1"/>
<dbReference type="OMA" id="FKKGQYE"/>
<evidence type="ECO:0000256" key="3">
    <source>
        <dbReference type="ARBA" id="ARBA00022692"/>
    </source>
</evidence>
<dbReference type="InterPro" id="IPR007599">
    <property type="entry name" value="DER1"/>
</dbReference>
<dbReference type="GO" id="GO:0051787">
    <property type="term" value="F:misfolded protein binding"/>
    <property type="evidence" value="ECO:0007669"/>
    <property type="project" value="EnsemblFungi"/>
</dbReference>
<keyword evidence="9" id="KW-1185">Reference proteome</keyword>
<dbReference type="OrthoDB" id="1716531at2759"/>
<dbReference type="KEGG" id="ndi:NDAI_0C05460"/>
<dbReference type="STRING" id="1071378.G0W8U4"/>
<evidence type="ECO:0000256" key="1">
    <source>
        <dbReference type="ARBA" id="ARBA00004477"/>
    </source>
</evidence>
<dbReference type="GO" id="GO:0070843">
    <property type="term" value="P:misfolded protein transport"/>
    <property type="evidence" value="ECO:0007669"/>
    <property type="project" value="EnsemblFungi"/>
</dbReference>
<organism evidence="8 9">
    <name type="scientific">Naumovozyma dairenensis (strain ATCC 10597 / BCRC 20456 / CBS 421 / NBRC 0211 / NRRL Y-12639)</name>
    <name type="common">Saccharomyces dairenensis</name>
    <dbReference type="NCBI Taxonomy" id="1071378"/>
    <lineage>
        <taxon>Eukaryota</taxon>
        <taxon>Fungi</taxon>
        <taxon>Dikarya</taxon>
        <taxon>Ascomycota</taxon>
        <taxon>Saccharomycotina</taxon>
        <taxon>Saccharomycetes</taxon>
        <taxon>Saccharomycetales</taxon>
        <taxon>Saccharomycetaceae</taxon>
        <taxon>Naumovozyma</taxon>
    </lineage>
</organism>
<keyword evidence="4 7" id="KW-0256">Endoplasmic reticulum</keyword>
<name>G0W8U4_NAUDC</name>
<sequence length="210" mass="24822">MDVAILNILDDIPLVTKIWTLGSIGLSILTSTRMIDPTKVIYNYDLVFKKGQYERIFYSIFNYGEFNWVSMLNIFISANHLTMLENSFELKRRYCWTLFLILSLIVMMSGIIQPSSSLGILLHENLVYYEIKRNTNEMNFRLLGGINIAASLIPVYMNGMMYFVYNRSLFEISMNFLPAHFIFYFDDVIQKLYDIDIFQTPYDLWLKNRR</sequence>
<keyword evidence="6 7" id="KW-0472">Membrane</keyword>
<dbReference type="GeneID" id="11496555"/>
<evidence type="ECO:0000256" key="5">
    <source>
        <dbReference type="ARBA" id="ARBA00022989"/>
    </source>
</evidence>
<evidence type="ECO:0000256" key="2">
    <source>
        <dbReference type="ARBA" id="ARBA00008917"/>
    </source>
</evidence>
<dbReference type="PANTHER" id="PTHR11009">
    <property type="entry name" value="DER1-LIKE PROTEIN, DERLIN"/>
    <property type="match status" value="1"/>
</dbReference>
<feature type="transmembrane region" description="Helical" evidence="7">
    <location>
        <begin position="96"/>
        <end position="122"/>
    </location>
</feature>
<dbReference type="Pfam" id="PF04511">
    <property type="entry name" value="DER1"/>
    <property type="match status" value="1"/>
</dbReference>
<reference evidence="8 9" key="1">
    <citation type="journal article" date="2011" name="Proc. Natl. Acad. Sci. U.S.A.">
        <title>Evolutionary erosion of yeast sex chromosomes by mating-type switching accidents.</title>
        <authorList>
            <person name="Gordon J.L."/>
            <person name="Armisen D."/>
            <person name="Proux-Wera E."/>
            <person name="Oheigeartaigh S.S."/>
            <person name="Byrne K.P."/>
            <person name="Wolfe K.H."/>
        </authorList>
    </citation>
    <scope>NUCLEOTIDE SEQUENCE [LARGE SCALE GENOMIC DNA]</scope>
    <source>
        <strain evidence="9">ATCC 10597 / BCRC 20456 / CBS 421 / NBRC 0211 / NRRL Y-12639</strain>
    </source>
</reference>
<dbReference type="GO" id="GO:0030970">
    <property type="term" value="P:retrograde protein transport, ER to cytosol"/>
    <property type="evidence" value="ECO:0007669"/>
    <property type="project" value="EnsemblFungi"/>
</dbReference>
<dbReference type="EMBL" id="HE580269">
    <property type="protein sequence ID" value="CCD24205.1"/>
    <property type="molecule type" value="Genomic_DNA"/>
</dbReference>
<dbReference type="Proteomes" id="UP000000689">
    <property type="component" value="Chromosome 3"/>
</dbReference>
<gene>
    <name evidence="8" type="primary">NDAI0C05460</name>
    <name evidence="8" type="ordered locus">NDAI_0C05460</name>
</gene>
<evidence type="ECO:0000256" key="4">
    <source>
        <dbReference type="ARBA" id="ARBA00022824"/>
    </source>
</evidence>
<accession>G0W8U4</accession>
<comment type="subcellular location">
    <subcellularLocation>
        <location evidence="1 7">Endoplasmic reticulum membrane</location>
        <topology evidence="1 7">Multi-pass membrane protein</topology>
    </subcellularLocation>
</comment>
<evidence type="ECO:0000313" key="9">
    <source>
        <dbReference type="Proteomes" id="UP000000689"/>
    </source>
</evidence>
<feature type="transmembrane region" description="Helical" evidence="7">
    <location>
        <begin position="142"/>
        <end position="165"/>
    </location>
</feature>
<keyword evidence="3 7" id="KW-0812">Transmembrane</keyword>
<dbReference type="GO" id="GO:0006515">
    <property type="term" value="P:protein quality control for misfolded or incompletely synthesized proteins"/>
    <property type="evidence" value="ECO:0007669"/>
    <property type="project" value="EnsemblFungi"/>
</dbReference>
<dbReference type="eggNOG" id="KOG0858">
    <property type="taxonomic scope" value="Eukaryota"/>
</dbReference>
<feature type="transmembrane region" description="Helical" evidence="7">
    <location>
        <begin position="56"/>
        <end position="76"/>
    </location>
</feature>
<comment type="function">
    <text evidence="7">May be involved in the degradation of misfolded endoplasmic reticulum (ER) luminal proteins.</text>
</comment>
<feature type="transmembrane region" description="Helical" evidence="7">
    <location>
        <begin position="18"/>
        <end position="35"/>
    </location>
</feature>